<proteinExistence type="predicted"/>
<keyword evidence="1" id="KW-0533">Nickel</keyword>
<sequence length="80" mass="9104">MHEASIAFEIYTIVTDNVKAYKLKKVEAIYIKVGSFNGIFEDSLRFAFKAISKDSECEEATLIIEHTEGFELLVDRIEGQ</sequence>
<evidence type="ECO:0000256" key="3">
    <source>
        <dbReference type="ARBA" id="ARBA00022833"/>
    </source>
</evidence>
<organism evidence="4 5">
    <name type="scientific">Clostridium manihotivorum</name>
    <dbReference type="NCBI Taxonomy" id="2320868"/>
    <lineage>
        <taxon>Bacteria</taxon>
        <taxon>Bacillati</taxon>
        <taxon>Bacillota</taxon>
        <taxon>Clostridia</taxon>
        <taxon>Eubacteriales</taxon>
        <taxon>Clostridiaceae</taxon>
        <taxon>Clostridium</taxon>
    </lineage>
</organism>
<dbReference type="Gene3D" id="3.30.2320.50">
    <property type="match status" value="1"/>
</dbReference>
<dbReference type="PANTHER" id="PTHR34535">
    <property type="entry name" value="HYDROGENASE MATURATION FACTOR HYPA"/>
    <property type="match status" value="1"/>
</dbReference>
<dbReference type="OrthoDB" id="9800361at2"/>
<name>A0A3R5X4I7_9CLOT</name>
<evidence type="ECO:0000256" key="1">
    <source>
        <dbReference type="ARBA" id="ARBA00022596"/>
    </source>
</evidence>
<reference evidence="4 5" key="1">
    <citation type="submission" date="2018-01" db="EMBL/GenBank/DDBJ databases">
        <title>Genome Sequencing and Assembly of Anaerobacter polyendosporus strain CT4.</title>
        <authorList>
            <person name="Tachaapaikoon C."/>
            <person name="Sutheeworapong S."/>
            <person name="Jenjaroenpun P."/>
            <person name="Wongsurawat T."/>
            <person name="Nookeaw I."/>
            <person name="Cheawchanlertfa P."/>
            <person name="Kosugi A."/>
            <person name="Cheevadhanarak S."/>
            <person name="Ratanakhanokchai K."/>
        </authorList>
    </citation>
    <scope>NUCLEOTIDE SEQUENCE [LARGE SCALE GENOMIC DNA]</scope>
    <source>
        <strain evidence="4 5">CT4</strain>
    </source>
</reference>
<dbReference type="AlphaFoldDB" id="A0A3R5X4I7"/>
<evidence type="ECO:0000313" key="5">
    <source>
        <dbReference type="Proteomes" id="UP000286268"/>
    </source>
</evidence>
<keyword evidence="3" id="KW-0862">Zinc</keyword>
<dbReference type="EMBL" id="CP025746">
    <property type="protein sequence ID" value="QAA34462.1"/>
    <property type="molecule type" value="Genomic_DNA"/>
</dbReference>
<dbReference type="Proteomes" id="UP000286268">
    <property type="component" value="Chromosome"/>
</dbReference>
<dbReference type="GO" id="GO:0016151">
    <property type="term" value="F:nickel cation binding"/>
    <property type="evidence" value="ECO:0007669"/>
    <property type="project" value="InterPro"/>
</dbReference>
<dbReference type="PANTHER" id="PTHR34535:SF3">
    <property type="entry name" value="HYDROGENASE MATURATION FACTOR HYPA"/>
    <property type="match status" value="1"/>
</dbReference>
<evidence type="ECO:0000256" key="2">
    <source>
        <dbReference type="ARBA" id="ARBA00022723"/>
    </source>
</evidence>
<evidence type="ECO:0000313" key="4">
    <source>
        <dbReference type="EMBL" id="QAA34462.1"/>
    </source>
</evidence>
<dbReference type="GO" id="GO:0008270">
    <property type="term" value="F:zinc ion binding"/>
    <property type="evidence" value="ECO:0007669"/>
    <property type="project" value="TreeGrafter"/>
</dbReference>
<protein>
    <submittedName>
        <fullName evidence="4">Hydrogenase expression protein HypA</fullName>
    </submittedName>
</protein>
<accession>A0A3R5X4I7</accession>
<dbReference type="InterPro" id="IPR000688">
    <property type="entry name" value="HypA/HybF"/>
</dbReference>
<dbReference type="KEGG" id="cmah:C1I91_24040"/>
<keyword evidence="2" id="KW-0479">Metal-binding</keyword>
<gene>
    <name evidence="4" type="ORF">C1I91_24040</name>
</gene>
<keyword evidence="5" id="KW-1185">Reference proteome</keyword>
<dbReference type="Pfam" id="PF01155">
    <property type="entry name" value="HypA"/>
    <property type="match status" value="1"/>
</dbReference>
<dbReference type="GO" id="GO:0051604">
    <property type="term" value="P:protein maturation"/>
    <property type="evidence" value="ECO:0007669"/>
    <property type="project" value="InterPro"/>
</dbReference>